<dbReference type="GeneTree" id="ENSGT00940000158079"/>
<feature type="compositionally biased region" description="Low complexity" evidence="1">
    <location>
        <begin position="45"/>
        <end position="58"/>
    </location>
</feature>
<dbReference type="AlphaFoldDB" id="A0A8C5XPW9"/>
<dbReference type="Proteomes" id="UP000694394">
    <property type="component" value="Chromosome X"/>
</dbReference>
<name>A0A8C5XPW9_MICMU</name>
<evidence type="ECO:0000313" key="2">
    <source>
        <dbReference type="Ensembl" id="ENSMICP00000039071.2"/>
    </source>
</evidence>
<reference evidence="2" key="2">
    <citation type="submission" date="2025-08" db="UniProtKB">
        <authorList>
            <consortium name="Ensembl"/>
        </authorList>
    </citation>
    <scope>IDENTIFICATION</scope>
</reference>
<proteinExistence type="predicted"/>
<dbReference type="Ensembl" id="ENSMICT00000040079.2">
    <property type="protein sequence ID" value="ENSMICP00000039071.2"/>
    <property type="gene ID" value="ENSMICG00000012213.3"/>
</dbReference>
<accession>A0A8C5XPW9</accession>
<evidence type="ECO:0000313" key="3">
    <source>
        <dbReference type="Proteomes" id="UP000694394"/>
    </source>
</evidence>
<dbReference type="EMBL" id="ABDC03036659">
    <property type="status" value="NOT_ANNOTATED_CDS"/>
    <property type="molecule type" value="Genomic_DNA"/>
</dbReference>
<protein>
    <recommendedName>
        <fullName evidence="4">Pumilio RNA binding family member 1</fullName>
    </recommendedName>
</protein>
<evidence type="ECO:0008006" key="4">
    <source>
        <dbReference type="Google" id="ProtNLM"/>
    </source>
</evidence>
<keyword evidence="3" id="KW-1185">Reference proteome</keyword>
<sequence>MSVACVLKRKTVLWQDSFSPHLKHHPQEPASPNMPVVLTSGTGSQAQPQPAANQALAAGTHSSPVPGSIGVAGRSQDDAMVDYFFQRQHGDTQTVFHGRAGVTVYCLLDFFLLTLKGKI</sequence>
<evidence type="ECO:0000256" key="1">
    <source>
        <dbReference type="SAM" id="MobiDB-lite"/>
    </source>
</evidence>
<organism evidence="2 3">
    <name type="scientific">Microcebus murinus</name>
    <name type="common">Gray mouse lemur</name>
    <name type="synonym">Lemur murinus</name>
    <dbReference type="NCBI Taxonomy" id="30608"/>
    <lineage>
        <taxon>Eukaryota</taxon>
        <taxon>Metazoa</taxon>
        <taxon>Chordata</taxon>
        <taxon>Craniata</taxon>
        <taxon>Vertebrata</taxon>
        <taxon>Euteleostomi</taxon>
        <taxon>Mammalia</taxon>
        <taxon>Eutheria</taxon>
        <taxon>Euarchontoglires</taxon>
        <taxon>Primates</taxon>
        <taxon>Strepsirrhini</taxon>
        <taxon>Lemuriformes</taxon>
        <taxon>Cheirogaleidae</taxon>
        <taxon>Microcebus</taxon>
    </lineage>
</organism>
<reference evidence="2" key="1">
    <citation type="submission" date="2016-12" db="EMBL/GenBank/DDBJ databases">
        <title>Mouse lemur reference genome and diversity panel.</title>
        <authorList>
            <person name="Harris R."/>
            <person name="Larsen P."/>
            <person name="Liu Y."/>
            <person name="Hughes D.S."/>
            <person name="Murali S."/>
            <person name="Raveendran M."/>
            <person name="Korchina V."/>
            <person name="Wang M."/>
            <person name="Jhangiani S."/>
            <person name="Bandaranaike D."/>
            <person name="Bellair M."/>
            <person name="Blankenburg K."/>
            <person name="Chao H."/>
            <person name="Dahdouli M."/>
            <person name="Dinh H."/>
            <person name="Doddapaneni H."/>
            <person name="English A."/>
            <person name="Firestine M."/>
            <person name="Gnanaolivu R."/>
            <person name="Gross S."/>
            <person name="Hernandez B."/>
            <person name="Javaid M."/>
            <person name="Jayaseelan J."/>
            <person name="Jones J."/>
            <person name="Khan Z."/>
            <person name="Kovar C."/>
            <person name="Kurapati P."/>
            <person name="Le B."/>
            <person name="Lee S."/>
            <person name="Li M."/>
            <person name="Mathew T."/>
            <person name="Narasimhan A."/>
            <person name="Ngo D."/>
            <person name="Nguyen L."/>
            <person name="Okwuonu G."/>
            <person name="Ongeri F."/>
            <person name="Osuji N."/>
            <person name="Pu L.-L."/>
            <person name="Puazo M."/>
            <person name="Quiroz J."/>
            <person name="Raj R."/>
            <person name="Rajbhandari K."/>
            <person name="Reid J.G."/>
            <person name="Santibanez J."/>
            <person name="Sexton D."/>
            <person name="Skinner E."/>
            <person name="Vee V."/>
            <person name="Weissenberger G."/>
            <person name="Wu Y."/>
            <person name="Xin Y."/>
            <person name="Han Y."/>
            <person name="Campbell C."/>
            <person name="Brown A."/>
            <person name="Sullivan B."/>
            <person name="Shelton J."/>
            <person name="Brown S."/>
            <person name="Dudchenko O."/>
            <person name="Machol I."/>
            <person name="Durand N."/>
            <person name="Shamim M."/>
            <person name="Lieberman A."/>
            <person name="Muzny D.M."/>
            <person name="Richards S."/>
            <person name="Yoder A."/>
            <person name="Worley K.C."/>
            <person name="Rogers J."/>
            <person name="Gibbs R.A."/>
        </authorList>
    </citation>
    <scope>NUCLEOTIDE SEQUENCE [LARGE SCALE GENOMIC DNA]</scope>
</reference>
<reference evidence="2" key="3">
    <citation type="submission" date="2025-09" db="UniProtKB">
        <authorList>
            <consortium name="Ensembl"/>
        </authorList>
    </citation>
    <scope>IDENTIFICATION</scope>
</reference>
<feature type="region of interest" description="Disordered" evidence="1">
    <location>
        <begin position="22"/>
        <end position="73"/>
    </location>
</feature>